<dbReference type="RefSeq" id="WP_323574762.1">
    <property type="nucleotide sequence ID" value="NZ_JAYGJQ010000001.1"/>
</dbReference>
<dbReference type="EMBL" id="JAYGJQ010000001">
    <property type="protein sequence ID" value="MEA9355275.1"/>
    <property type="molecule type" value="Genomic_DNA"/>
</dbReference>
<protein>
    <submittedName>
        <fullName evidence="2">Uncharacterized protein</fullName>
    </submittedName>
</protein>
<sequence length="122" mass="13263">MKNLILLLAMSFSVSAMAVDYTCSGTEPFWGMSIKGDKLSYDYYGEVEVNKTEKILSQKFMAARADDFGVVAKARKATATIVLNDQCSDGMSDQTYSHSAVLDIKALPMVLEGCCNVTPATK</sequence>
<evidence type="ECO:0000313" key="3">
    <source>
        <dbReference type="Proteomes" id="UP001302274"/>
    </source>
</evidence>
<gene>
    <name evidence="2" type="ORF">SHI21_03645</name>
</gene>
<evidence type="ECO:0000256" key="1">
    <source>
        <dbReference type="SAM" id="SignalP"/>
    </source>
</evidence>
<comment type="caution">
    <text evidence="2">The sequence shown here is derived from an EMBL/GenBank/DDBJ whole genome shotgun (WGS) entry which is preliminary data.</text>
</comment>
<evidence type="ECO:0000313" key="2">
    <source>
        <dbReference type="EMBL" id="MEA9355275.1"/>
    </source>
</evidence>
<name>A0ABU5VUF6_9BACT</name>
<reference evidence="2 3" key="1">
    <citation type="submission" date="2023-11" db="EMBL/GenBank/DDBJ databases">
        <title>A Novel Polar Bacteriovorax (B. antarcticus) Isolated from the Biocrust in Antarctica.</title>
        <authorList>
            <person name="Mun W."/>
            <person name="Choi S.Y."/>
            <person name="Mitchell R.J."/>
        </authorList>
    </citation>
    <scope>NUCLEOTIDE SEQUENCE [LARGE SCALE GENOMIC DNA]</scope>
    <source>
        <strain evidence="2 3">PP10</strain>
    </source>
</reference>
<keyword evidence="3" id="KW-1185">Reference proteome</keyword>
<organism evidence="2 3">
    <name type="scientific">Bacteriovorax antarcticus</name>
    <dbReference type="NCBI Taxonomy" id="3088717"/>
    <lineage>
        <taxon>Bacteria</taxon>
        <taxon>Pseudomonadati</taxon>
        <taxon>Bdellovibrionota</taxon>
        <taxon>Bacteriovoracia</taxon>
        <taxon>Bacteriovoracales</taxon>
        <taxon>Bacteriovoracaceae</taxon>
        <taxon>Bacteriovorax</taxon>
    </lineage>
</organism>
<feature type="signal peptide" evidence="1">
    <location>
        <begin position="1"/>
        <end position="18"/>
    </location>
</feature>
<accession>A0ABU5VUF6</accession>
<keyword evidence="1" id="KW-0732">Signal</keyword>
<proteinExistence type="predicted"/>
<dbReference type="Proteomes" id="UP001302274">
    <property type="component" value="Unassembled WGS sequence"/>
</dbReference>
<feature type="chain" id="PRO_5046590795" evidence="1">
    <location>
        <begin position="19"/>
        <end position="122"/>
    </location>
</feature>